<evidence type="ECO:0000313" key="3">
    <source>
        <dbReference type="Proteomes" id="UP000693970"/>
    </source>
</evidence>
<dbReference type="OrthoDB" id="17255at2759"/>
<dbReference type="InterPro" id="IPR005303">
    <property type="entry name" value="MOCOS_middle"/>
</dbReference>
<dbReference type="InterPro" id="IPR005302">
    <property type="entry name" value="MoCF_Sase_C"/>
</dbReference>
<evidence type="ECO:0000259" key="1">
    <source>
        <dbReference type="PROSITE" id="PS51340"/>
    </source>
</evidence>
<dbReference type="AlphaFoldDB" id="A0A9K3KKA0"/>
<dbReference type="Proteomes" id="UP000693970">
    <property type="component" value="Unassembled WGS sequence"/>
</dbReference>
<keyword evidence="3" id="KW-1185">Reference proteome</keyword>
<accession>A0A9K3KKA0</accession>
<proteinExistence type="predicted"/>
<comment type="caution">
    <text evidence="2">The sequence shown here is derived from an EMBL/GenBank/DDBJ whole genome shotgun (WGS) entry which is preliminary data.</text>
</comment>
<organism evidence="2 3">
    <name type="scientific">Nitzschia inconspicua</name>
    <dbReference type="NCBI Taxonomy" id="303405"/>
    <lineage>
        <taxon>Eukaryota</taxon>
        <taxon>Sar</taxon>
        <taxon>Stramenopiles</taxon>
        <taxon>Ochrophyta</taxon>
        <taxon>Bacillariophyta</taxon>
        <taxon>Bacillariophyceae</taxon>
        <taxon>Bacillariophycidae</taxon>
        <taxon>Bacillariales</taxon>
        <taxon>Bacillariaceae</taxon>
        <taxon>Nitzschia</taxon>
    </lineage>
</organism>
<dbReference type="PROSITE" id="PS51340">
    <property type="entry name" value="MOSC"/>
    <property type="match status" value="1"/>
</dbReference>
<name>A0A9K3KKA0_9STRA</name>
<reference evidence="2" key="1">
    <citation type="journal article" date="2021" name="Sci. Rep.">
        <title>Diploid genomic architecture of Nitzschia inconspicua, an elite biomass production diatom.</title>
        <authorList>
            <person name="Oliver A."/>
            <person name="Podell S."/>
            <person name="Pinowska A."/>
            <person name="Traller J.C."/>
            <person name="Smith S.R."/>
            <person name="McClure R."/>
            <person name="Beliaev A."/>
            <person name="Bohutskyi P."/>
            <person name="Hill E.A."/>
            <person name="Rabines A."/>
            <person name="Zheng H."/>
            <person name="Allen L.Z."/>
            <person name="Kuo A."/>
            <person name="Grigoriev I.V."/>
            <person name="Allen A.E."/>
            <person name="Hazlebeck D."/>
            <person name="Allen E.E."/>
        </authorList>
    </citation>
    <scope>NUCLEOTIDE SEQUENCE</scope>
    <source>
        <strain evidence="2">Hildebrandi</strain>
    </source>
</reference>
<dbReference type="GO" id="GO:0003824">
    <property type="term" value="F:catalytic activity"/>
    <property type="evidence" value="ECO:0007669"/>
    <property type="project" value="InterPro"/>
</dbReference>
<dbReference type="Pfam" id="PF03476">
    <property type="entry name" value="MOSC_N"/>
    <property type="match status" value="1"/>
</dbReference>
<dbReference type="Pfam" id="PF03473">
    <property type="entry name" value="MOSC"/>
    <property type="match status" value="1"/>
</dbReference>
<dbReference type="GO" id="GO:0030170">
    <property type="term" value="F:pyridoxal phosphate binding"/>
    <property type="evidence" value="ECO:0007669"/>
    <property type="project" value="InterPro"/>
</dbReference>
<dbReference type="PANTHER" id="PTHR14237:SF19">
    <property type="entry name" value="MITOCHONDRIAL AMIDOXIME REDUCING COMPONENT 1"/>
    <property type="match status" value="1"/>
</dbReference>
<feature type="domain" description="MOSC" evidence="1">
    <location>
        <begin position="227"/>
        <end position="386"/>
    </location>
</feature>
<evidence type="ECO:0000313" key="2">
    <source>
        <dbReference type="EMBL" id="KAG7344358.1"/>
    </source>
</evidence>
<dbReference type="PANTHER" id="PTHR14237">
    <property type="entry name" value="MOLYBDOPTERIN COFACTOR SULFURASE MOSC"/>
    <property type="match status" value="1"/>
</dbReference>
<reference evidence="2" key="2">
    <citation type="submission" date="2021-04" db="EMBL/GenBank/DDBJ databases">
        <authorList>
            <person name="Podell S."/>
        </authorList>
    </citation>
    <scope>NUCLEOTIDE SEQUENCE</scope>
    <source>
        <strain evidence="2">Hildebrandi</strain>
    </source>
</reference>
<sequence length="394" mass="43518">MCLFLPSWIDMPTMVVGSVIFLVMSKSMVSLLANAIHKAASTVHLRYLLWRQQKDDGTIVGIVSAVYIHPVKSMRAVALEKSHLDVKGLVDDRRFMVVYEVPMPVHKTKWDTGDIRYRFLTQRQCPSLATITAKITNTTLTLEAPAADAATFCKQSADRIEISLDVPSQSSVSQIPTQFLAGIWDDTILVQDMGDHAAAFLQAVVNADTQSTMNGCRVRLVRHSINDRAADPVFTPQYAKTWWGASPLLSLTDGYPILVASEASLQDVNDKLKQAGKDTIPMSRFRPNIVVKGDDNNLNAFEEDRWKVIAIGTVLFAIVKACPRCKQSCTDQITGRVTEEPVGIMKSFRALGDHASDNVFFAQNAIPLVGLGKMESIQVGDPVRVLKRGDPIYK</sequence>
<protein>
    <submittedName>
        <fullName evidence="2">MOSC domain containing protein</fullName>
    </submittedName>
</protein>
<dbReference type="EMBL" id="JAGRRH010000023">
    <property type="protein sequence ID" value="KAG7344358.1"/>
    <property type="molecule type" value="Genomic_DNA"/>
</dbReference>
<gene>
    <name evidence="2" type="ORF">IV203_022366</name>
</gene>
<dbReference type="GO" id="GO:0030151">
    <property type="term" value="F:molybdenum ion binding"/>
    <property type="evidence" value="ECO:0007669"/>
    <property type="project" value="InterPro"/>
</dbReference>